<proteinExistence type="predicted"/>
<accession>A0A0C3FST4</accession>
<dbReference type="EMBL" id="KN832993">
    <property type="protein sequence ID" value="KIM82749.1"/>
    <property type="molecule type" value="Genomic_DNA"/>
</dbReference>
<keyword evidence="2" id="KW-0547">Nucleotide-binding</keyword>
<dbReference type="STRING" id="765440.A0A0C3FST4"/>
<evidence type="ECO:0000256" key="1">
    <source>
        <dbReference type="ARBA" id="ARBA00022679"/>
    </source>
</evidence>
<evidence type="ECO:0000256" key="3">
    <source>
        <dbReference type="ARBA" id="ARBA00022777"/>
    </source>
</evidence>
<dbReference type="InterPro" id="IPR048941">
    <property type="entry name" value="ATG1-like_MIT2"/>
</dbReference>
<organism evidence="8 9">
    <name type="scientific">Piloderma croceum (strain F 1598)</name>
    <dbReference type="NCBI Taxonomy" id="765440"/>
    <lineage>
        <taxon>Eukaryota</taxon>
        <taxon>Fungi</taxon>
        <taxon>Dikarya</taxon>
        <taxon>Basidiomycota</taxon>
        <taxon>Agaricomycotina</taxon>
        <taxon>Agaricomycetes</taxon>
        <taxon>Agaricomycetidae</taxon>
        <taxon>Atheliales</taxon>
        <taxon>Atheliaceae</taxon>
        <taxon>Piloderma</taxon>
    </lineage>
</organism>
<name>A0A0C3FST4_PILCF</name>
<feature type="domain" description="Serine/threonine-protein kinase Atg1-like tMIT" evidence="6">
    <location>
        <begin position="347"/>
        <end position="502"/>
    </location>
</feature>
<keyword evidence="4" id="KW-0067">ATP-binding</keyword>
<evidence type="ECO:0000259" key="7">
    <source>
        <dbReference type="Pfam" id="PF21127"/>
    </source>
</evidence>
<dbReference type="Pfam" id="PF12063">
    <property type="entry name" value="ATG1-like_MIT1"/>
    <property type="match status" value="1"/>
</dbReference>
<dbReference type="GO" id="GO:0005524">
    <property type="term" value="F:ATP binding"/>
    <property type="evidence" value="ECO:0007669"/>
    <property type="project" value="UniProtKB-KW"/>
</dbReference>
<reference evidence="9" key="2">
    <citation type="submission" date="2015-01" db="EMBL/GenBank/DDBJ databases">
        <title>Evolutionary Origins and Diversification of the Mycorrhizal Mutualists.</title>
        <authorList>
            <consortium name="DOE Joint Genome Institute"/>
            <consortium name="Mycorrhizal Genomics Consortium"/>
            <person name="Kohler A."/>
            <person name="Kuo A."/>
            <person name="Nagy L.G."/>
            <person name="Floudas D."/>
            <person name="Copeland A."/>
            <person name="Barry K.W."/>
            <person name="Cichocki N."/>
            <person name="Veneault-Fourrey C."/>
            <person name="LaButti K."/>
            <person name="Lindquist E.A."/>
            <person name="Lipzen A."/>
            <person name="Lundell T."/>
            <person name="Morin E."/>
            <person name="Murat C."/>
            <person name="Riley R."/>
            <person name="Ohm R."/>
            <person name="Sun H."/>
            <person name="Tunlid A."/>
            <person name="Henrissat B."/>
            <person name="Grigoriev I.V."/>
            <person name="Hibbett D.S."/>
            <person name="Martin F."/>
        </authorList>
    </citation>
    <scope>NUCLEOTIDE SEQUENCE [LARGE SCALE GENOMIC DNA]</scope>
    <source>
        <strain evidence="9">F 1598</strain>
    </source>
</reference>
<reference evidence="8 9" key="1">
    <citation type="submission" date="2014-04" db="EMBL/GenBank/DDBJ databases">
        <authorList>
            <consortium name="DOE Joint Genome Institute"/>
            <person name="Kuo A."/>
            <person name="Tarkka M."/>
            <person name="Buscot F."/>
            <person name="Kohler A."/>
            <person name="Nagy L.G."/>
            <person name="Floudas D."/>
            <person name="Copeland A."/>
            <person name="Barry K.W."/>
            <person name="Cichocki N."/>
            <person name="Veneault-Fourrey C."/>
            <person name="LaButti K."/>
            <person name="Lindquist E.A."/>
            <person name="Lipzen A."/>
            <person name="Lundell T."/>
            <person name="Morin E."/>
            <person name="Murat C."/>
            <person name="Sun H."/>
            <person name="Tunlid A."/>
            <person name="Henrissat B."/>
            <person name="Grigoriev I.V."/>
            <person name="Hibbett D.S."/>
            <person name="Martin F."/>
            <person name="Nordberg H.P."/>
            <person name="Cantor M.N."/>
            <person name="Hua S.X."/>
        </authorList>
    </citation>
    <scope>NUCLEOTIDE SEQUENCE [LARGE SCALE GENOMIC DNA]</scope>
    <source>
        <strain evidence="8 9">F 1598</strain>
    </source>
</reference>
<feature type="compositionally biased region" description="Pro residues" evidence="5">
    <location>
        <begin position="260"/>
        <end position="272"/>
    </location>
</feature>
<dbReference type="HOGENOM" id="CLU_006447_0_0_1"/>
<dbReference type="InParanoid" id="A0A0C3FST4"/>
<dbReference type="AlphaFoldDB" id="A0A0C3FST4"/>
<feature type="compositionally biased region" description="Low complexity" evidence="5">
    <location>
        <begin position="273"/>
        <end position="284"/>
    </location>
</feature>
<evidence type="ECO:0000256" key="2">
    <source>
        <dbReference type="ARBA" id="ARBA00022741"/>
    </source>
</evidence>
<keyword evidence="3" id="KW-0418">Kinase</keyword>
<dbReference type="Pfam" id="PF21127">
    <property type="entry name" value="ATG1-like_MIT2"/>
    <property type="match status" value="1"/>
</dbReference>
<gene>
    <name evidence="8" type="ORF">PILCRDRAFT_7655</name>
</gene>
<dbReference type="GO" id="GO:0004674">
    <property type="term" value="F:protein serine/threonine kinase activity"/>
    <property type="evidence" value="ECO:0007669"/>
    <property type="project" value="InterPro"/>
</dbReference>
<sequence>LLKKIENAKGIKFPDEDTQRATDDLNPIIPVPNDIKILIRALLKRHPVERSSFDEFFGSTALAKSKFPRPSERRDPSPPPNSATADDDGVGEEANGDVKPWTGRLEIPEHHRVIPPEVLDPKAMIPPSKFHFRPVKRTEGPSSSDGRSNSPTTSSPGKVATPAETSRQPSSQRPPERRPLTTPLSAEGSAIPGESEEDKTLRHEYVLVGDTRAVEFNQAVDEISAARRRPLTDRKMLPSPLSEETFANRYLSPHSRTPSNDPPIFPPAPNPNAPLSSSPTSAASRAASNALSRALSLASKKLFGMGPTLAPSRYREYSAPSSPRRPQIIVGRGQDEEGERDPLEDVLLASLEELAQKTDVLTNWADEMYEYVKAVPQSKNFFGVLYAMERYAYCHPEPLADPNKFAKRDGEAEKQAMRRKNADVEAEYNAVTCVAVYMLLMSFSQKGIDKLRNHQEHVKMQHPDEEFVVSEGFDDALVWFKNHFVKCNERAAMVKTWLPAPQDGPKSWLDQLVYDRALTLSRTAARKELLDQASSPDECEKLYEESLWCLYALQDDLLQTGNPFLDEDRTTIATWIKRTKLRLVRCRARMAMNDRDRLKDARADQNLVDVARYPAPWELRPLGHTQSSPTSTL</sequence>
<dbReference type="OrthoDB" id="346907at2759"/>
<keyword evidence="1" id="KW-0808">Transferase</keyword>
<evidence type="ECO:0000256" key="4">
    <source>
        <dbReference type="ARBA" id="ARBA00022840"/>
    </source>
</evidence>
<evidence type="ECO:0000313" key="8">
    <source>
        <dbReference type="EMBL" id="KIM82749.1"/>
    </source>
</evidence>
<dbReference type="Proteomes" id="UP000054166">
    <property type="component" value="Unassembled WGS sequence"/>
</dbReference>
<feature type="domain" description="ATG1-like MIT" evidence="7">
    <location>
        <begin position="506"/>
        <end position="590"/>
    </location>
</feature>
<feature type="region of interest" description="Disordered" evidence="5">
    <location>
        <begin position="225"/>
        <end position="284"/>
    </location>
</feature>
<evidence type="ECO:0000256" key="5">
    <source>
        <dbReference type="SAM" id="MobiDB-lite"/>
    </source>
</evidence>
<feature type="non-terminal residue" evidence="8">
    <location>
        <position position="1"/>
    </location>
</feature>
<dbReference type="InterPro" id="IPR022708">
    <property type="entry name" value="Atg1-like_tMIT"/>
</dbReference>
<feature type="region of interest" description="Disordered" evidence="5">
    <location>
        <begin position="59"/>
        <end position="203"/>
    </location>
</feature>
<protein>
    <submittedName>
        <fullName evidence="8">Uncharacterized protein</fullName>
    </submittedName>
</protein>
<evidence type="ECO:0000259" key="6">
    <source>
        <dbReference type="Pfam" id="PF12063"/>
    </source>
</evidence>
<evidence type="ECO:0000313" key="9">
    <source>
        <dbReference type="Proteomes" id="UP000054166"/>
    </source>
</evidence>
<feature type="compositionally biased region" description="Acidic residues" evidence="5">
    <location>
        <begin position="85"/>
        <end position="95"/>
    </location>
</feature>
<feature type="compositionally biased region" description="Polar residues" evidence="5">
    <location>
        <begin position="140"/>
        <end position="156"/>
    </location>
</feature>
<keyword evidence="9" id="KW-1185">Reference proteome</keyword>